<keyword evidence="4" id="KW-1185">Reference proteome</keyword>
<comment type="caution">
    <text evidence="3">The sequence shown here is derived from an EMBL/GenBank/DDBJ whole genome shotgun (WGS) entry which is preliminary data.</text>
</comment>
<reference evidence="3" key="1">
    <citation type="submission" date="2022-12" db="EMBL/GenBank/DDBJ databases">
        <title>Chromosome-Level Genome Assembly of Japanese Cedar (Cryptomeriajaponica D. Don).</title>
        <authorList>
            <person name="Fujino T."/>
            <person name="Yamaguchi K."/>
            <person name="Yokoyama T."/>
            <person name="Hamanaka T."/>
            <person name="Harazono Y."/>
            <person name="Kamada H."/>
            <person name="Kobayashi W."/>
            <person name="Ujino-Ihara T."/>
            <person name="Uchiyama K."/>
            <person name="Matsumoto A."/>
            <person name="Izuno A."/>
            <person name="Tsumura Y."/>
            <person name="Toyoda A."/>
            <person name="Shigenobu S."/>
            <person name="Moriguchi Y."/>
            <person name="Ueno S."/>
            <person name="Kasahara M."/>
        </authorList>
    </citation>
    <scope>NUCLEOTIDE SEQUENCE</scope>
</reference>
<dbReference type="EMBL" id="BSEH01000708">
    <property type="protein sequence ID" value="GLJ59142.1"/>
    <property type="molecule type" value="Genomic_DNA"/>
</dbReference>
<protein>
    <submittedName>
        <fullName evidence="3">Uncharacterized protein</fullName>
    </submittedName>
</protein>
<accession>A0AAD3NVT7</accession>
<dbReference type="EMBL" id="BSEH01000022">
    <property type="protein sequence ID" value="GLJ56439.1"/>
    <property type="molecule type" value="Genomic_DNA"/>
</dbReference>
<dbReference type="Proteomes" id="UP001234787">
    <property type="component" value="Unassembled WGS sequence"/>
</dbReference>
<evidence type="ECO:0000313" key="4">
    <source>
        <dbReference type="Proteomes" id="UP001234787"/>
    </source>
</evidence>
<organism evidence="3 4">
    <name type="scientific">Cryptomeria japonica</name>
    <name type="common">Japanese cedar</name>
    <name type="synonym">Cupressus japonica</name>
    <dbReference type="NCBI Taxonomy" id="3369"/>
    <lineage>
        <taxon>Eukaryota</taxon>
        <taxon>Viridiplantae</taxon>
        <taxon>Streptophyta</taxon>
        <taxon>Embryophyta</taxon>
        <taxon>Tracheophyta</taxon>
        <taxon>Spermatophyta</taxon>
        <taxon>Pinopsida</taxon>
        <taxon>Pinidae</taxon>
        <taxon>Conifers II</taxon>
        <taxon>Cupressales</taxon>
        <taxon>Cupressaceae</taxon>
        <taxon>Cryptomeria</taxon>
    </lineage>
</organism>
<proteinExistence type="predicted"/>
<name>A0AAD3NVT7_CRYJA</name>
<feature type="region of interest" description="Disordered" evidence="1">
    <location>
        <begin position="15"/>
        <end position="42"/>
    </location>
</feature>
<evidence type="ECO:0000256" key="1">
    <source>
        <dbReference type="SAM" id="MobiDB-lite"/>
    </source>
</evidence>
<evidence type="ECO:0000313" key="2">
    <source>
        <dbReference type="EMBL" id="GLJ56439.1"/>
    </source>
</evidence>
<dbReference type="AlphaFoldDB" id="A0AAD3NVT7"/>
<evidence type="ECO:0000313" key="3">
    <source>
        <dbReference type="EMBL" id="GLJ59142.1"/>
    </source>
</evidence>
<sequence length="94" mass="10099">MKIYYDHKEELGIQGSRSRGWDASGSRSGATAYATGHKRNPYHEHEHNQLGLLGRENHHLSIALDMEGKLAMLAGTYATTGASTASSTIGGTRG</sequence>
<gene>
    <name evidence="2" type="ORF">SUGI_1224270</name>
    <name evidence="3" type="ORF">SUGI_1494130</name>
</gene>